<protein>
    <recommendedName>
        <fullName evidence="3 8">Dihydrofolate reductase</fullName>
        <ecNumber evidence="3 8">1.5.1.3</ecNumber>
    </recommendedName>
</protein>
<organism evidence="10 11">
    <name type="scientific">Polaribacter reichenbachii</name>
    <dbReference type="NCBI Taxonomy" id="996801"/>
    <lineage>
        <taxon>Bacteria</taxon>
        <taxon>Pseudomonadati</taxon>
        <taxon>Bacteroidota</taxon>
        <taxon>Flavobacteriia</taxon>
        <taxon>Flavobacteriales</taxon>
        <taxon>Flavobacteriaceae</taxon>
    </lineage>
</organism>
<evidence type="ECO:0000256" key="8">
    <source>
        <dbReference type="PIRNR" id="PIRNR000194"/>
    </source>
</evidence>
<keyword evidence="10" id="KW-0808">Transferase</keyword>
<keyword evidence="11" id="KW-1185">Reference proteome</keyword>
<evidence type="ECO:0000313" key="10">
    <source>
        <dbReference type="EMBL" id="OBY67679.1"/>
    </source>
</evidence>
<evidence type="ECO:0000256" key="7">
    <source>
        <dbReference type="ARBA" id="ARBA00025067"/>
    </source>
</evidence>
<keyword evidence="4 8" id="KW-0554">One-carbon metabolism</keyword>
<dbReference type="STRING" id="996801.BW723_08675"/>
<dbReference type="PANTHER" id="PTHR48069">
    <property type="entry name" value="DIHYDROFOLATE REDUCTASE"/>
    <property type="match status" value="1"/>
</dbReference>
<feature type="domain" description="DHFR" evidence="9">
    <location>
        <begin position="1"/>
        <end position="161"/>
    </location>
</feature>
<dbReference type="GO" id="GO:0016301">
    <property type="term" value="F:kinase activity"/>
    <property type="evidence" value="ECO:0007669"/>
    <property type="project" value="UniProtKB-KW"/>
</dbReference>
<evidence type="ECO:0000259" key="9">
    <source>
        <dbReference type="PROSITE" id="PS51330"/>
    </source>
</evidence>
<evidence type="ECO:0000313" key="11">
    <source>
        <dbReference type="Proteomes" id="UP000092612"/>
    </source>
</evidence>
<dbReference type="EC" id="1.5.1.3" evidence="3 8"/>
<dbReference type="InterPro" id="IPR024072">
    <property type="entry name" value="DHFR-like_dom_sf"/>
</dbReference>
<comment type="similarity">
    <text evidence="2 8">Belongs to the dihydrofolate reductase family.</text>
</comment>
<accession>A0A1B8U782</accession>
<dbReference type="GO" id="GO:0006730">
    <property type="term" value="P:one-carbon metabolic process"/>
    <property type="evidence" value="ECO:0007669"/>
    <property type="project" value="UniProtKB-KW"/>
</dbReference>
<dbReference type="PIRSF" id="PIRSF000194">
    <property type="entry name" value="DHFR"/>
    <property type="match status" value="1"/>
</dbReference>
<dbReference type="KEGG" id="prn:BW723_08675"/>
<dbReference type="GO" id="GO:0004146">
    <property type="term" value="F:dihydrofolate reductase activity"/>
    <property type="evidence" value="ECO:0007669"/>
    <property type="project" value="UniProtKB-EC"/>
</dbReference>
<dbReference type="GO" id="GO:0046654">
    <property type="term" value="P:tetrahydrofolate biosynthetic process"/>
    <property type="evidence" value="ECO:0007669"/>
    <property type="project" value="UniProtKB-UniPathway"/>
</dbReference>
<dbReference type="InterPro" id="IPR001796">
    <property type="entry name" value="DHFR_dom"/>
</dbReference>
<dbReference type="PANTHER" id="PTHR48069:SF3">
    <property type="entry name" value="DIHYDROFOLATE REDUCTASE"/>
    <property type="match status" value="1"/>
</dbReference>
<dbReference type="CDD" id="cd00209">
    <property type="entry name" value="DHFR"/>
    <property type="match status" value="1"/>
</dbReference>
<evidence type="ECO:0000256" key="2">
    <source>
        <dbReference type="ARBA" id="ARBA00009539"/>
    </source>
</evidence>
<keyword evidence="5 8" id="KW-0521">NADP</keyword>
<dbReference type="PRINTS" id="PR00070">
    <property type="entry name" value="DHFR"/>
</dbReference>
<evidence type="ECO:0000256" key="6">
    <source>
        <dbReference type="ARBA" id="ARBA00023002"/>
    </source>
</evidence>
<evidence type="ECO:0000256" key="3">
    <source>
        <dbReference type="ARBA" id="ARBA00012856"/>
    </source>
</evidence>
<dbReference type="PROSITE" id="PS51330">
    <property type="entry name" value="DHFR_2"/>
    <property type="match status" value="1"/>
</dbReference>
<comment type="caution">
    <text evidence="10">The sequence shown here is derived from an EMBL/GenBank/DDBJ whole genome shotgun (WGS) entry which is preliminary data.</text>
</comment>
<evidence type="ECO:0000256" key="5">
    <source>
        <dbReference type="ARBA" id="ARBA00022857"/>
    </source>
</evidence>
<keyword evidence="6 8" id="KW-0560">Oxidoreductase</keyword>
<dbReference type="Proteomes" id="UP000092612">
    <property type="component" value="Unassembled WGS sequence"/>
</dbReference>
<evidence type="ECO:0000256" key="4">
    <source>
        <dbReference type="ARBA" id="ARBA00022563"/>
    </source>
</evidence>
<comment type="pathway">
    <text evidence="1 8">Cofactor biosynthesis; tetrahydrofolate biosynthesis; 5,6,7,8-tetrahydrofolate from 7,8-dihydrofolate: step 1/1.</text>
</comment>
<dbReference type="InterPro" id="IPR012259">
    <property type="entry name" value="DHFR"/>
</dbReference>
<dbReference type="GO" id="GO:0046452">
    <property type="term" value="P:dihydrofolate metabolic process"/>
    <property type="evidence" value="ECO:0007669"/>
    <property type="project" value="TreeGrafter"/>
</dbReference>
<dbReference type="AlphaFoldDB" id="A0A1B8U782"/>
<dbReference type="GO" id="GO:0005829">
    <property type="term" value="C:cytosol"/>
    <property type="evidence" value="ECO:0007669"/>
    <property type="project" value="TreeGrafter"/>
</dbReference>
<dbReference type="Gene3D" id="3.40.430.10">
    <property type="entry name" value="Dihydrofolate Reductase, subunit A"/>
    <property type="match status" value="1"/>
</dbReference>
<dbReference type="OrthoDB" id="9804315at2"/>
<dbReference type="RefSeq" id="WP_068355925.1">
    <property type="nucleotide sequence ID" value="NZ_CP019337.1"/>
</dbReference>
<reference evidence="11" key="1">
    <citation type="submission" date="2016-02" db="EMBL/GenBank/DDBJ databases">
        <title>Paenibacillus sp. LPB0068, isolated from Crassostrea gigas.</title>
        <authorList>
            <person name="Shin S.-K."/>
            <person name="Yi H."/>
        </authorList>
    </citation>
    <scope>NUCLEOTIDE SEQUENCE [LARGE SCALE GENOMIC DNA]</scope>
    <source>
        <strain evidence="11">KCTC 23969</strain>
    </source>
</reference>
<evidence type="ECO:0000256" key="1">
    <source>
        <dbReference type="ARBA" id="ARBA00004903"/>
    </source>
</evidence>
<dbReference type="Pfam" id="PF00186">
    <property type="entry name" value="DHFR_1"/>
    <property type="match status" value="1"/>
</dbReference>
<comment type="catalytic activity">
    <reaction evidence="8">
        <text>(6S)-5,6,7,8-tetrahydrofolate + NADP(+) = 7,8-dihydrofolate + NADPH + H(+)</text>
        <dbReference type="Rhea" id="RHEA:15009"/>
        <dbReference type="ChEBI" id="CHEBI:15378"/>
        <dbReference type="ChEBI" id="CHEBI:57451"/>
        <dbReference type="ChEBI" id="CHEBI:57453"/>
        <dbReference type="ChEBI" id="CHEBI:57783"/>
        <dbReference type="ChEBI" id="CHEBI:58349"/>
        <dbReference type="EC" id="1.5.1.3"/>
    </reaction>
</comment>
<dbReference type="GO" id="GO:0046655">
    <property type="term" value="P:folic acid metabolic process"/>
    <property type="evidence" value="ECO:0007669"/>
    <property type="project" value="TreeGrafter"/>
</dbReference>
<sequence length="162" mass="18608">MITIIAAIAKNNALGKDNDLIWHLPADLKRFKKITTGHSILMGRNTFESIGKPLPNRTTVIITRNKNYVKNDCLIANSLEEALELVKEDDQIFIIGGAQVYTYALENNLVDALDLTLVHEEFEADAFFPEIDTKVWKQVKKEDFKADEKNKFDYSFLRFEKI</sequence>
<dbReference type="GO" id="GO:0070401">
    <property type="term" value="F:NADP+ binding"/>
    <property type="evidence" value="ECO:0007669"/>
    <property type="project" value="UniProtKB-ARBA"/>
</dbReference>
<dbReference type="EMBL" id="LSFL01000002">
    <property type="protein sequence ID" value="OBY67679.1"/>
    <property type="molecule type" value="Genomic_DNA"/>
</dbReference>
<dbReference type="FunFam" id="3.40.430.10:FF:000001">
    <property type="entry name" value="Dihydrofolate reductase"/>
    <property type="match status" value="1"/>
</dbReference>
<keyword evidence="10" id="KW-0418">Kinase</keyword>
<gene>
    <name evidence="10" type="ORF">LPB301_00830</name>
</gene>
<proteinExistence type="inferred from homology"/>
<dbReference type="UniPathway" id="UPA00077">
    <property type="reaction ID" value="UER00158"/>
</dbReference>
<comment type="function">
    <text evidence="7 8">Key enzyme in folate metabolism. Catalyzes an essential reaction for de novo glycine and purine synthesis, and for DNA precursor synthesis.</text>
</comment>
<name>A0A1B8U782_9FLAO</name>
<dbReference type="SUPFAM" id="SSF53597">
    <property type="entry name" value="Dihydrofolate reductase-like"/>
    <property type="match status" value="1"/>
</dbReference>